<accession>A0A021VVK0</accession>
<dbReference type="OrthoDB" id="4772169at2"/>
<dbReference type="EMBL" id="AXCW01000001">
    <property type="protein sequence ID" value="EYR65219.1"/>
    <property type="molecule type" value="Genomic_DNA"/>
</dbReference>
<reference evidence="1 2" key="1">
    <citation type="submission" date="2014-01" db="EMBL/GenBank/DDBJ databases">
        <title>Actinotalea ferrariae CF5-4.</title>
        <authorList>
            <person name="Chen F."/>
            <person name="Li Y."/>
            <person name="Wang G."/>
        </authorList>
    </citation>
    <scope>NUCLEOTIDE SEQUENCE [LARGE SCALE GENOMIC DNA]</scope>
    <source>
        <strain evidence="1 2">CF5-4</strain>
    </source>
</reference>
<dbReference type="AlphaFoldDB" id="A0A021VVK0"/>
<keyword evidence="2" id="KW-1185">Reference proteome</keyword>
<proteinExistence type="predicted"/>
<protein>
    <submittedName>
        <fullName evidence="1">Uncharacterized protein</fullName>
    </submittedName>
</protein>
<organism evidence="1 2">
    <name type="scientific">Actinotalea ferrariae CF5-4</name>
    <dbReference type="NCBI Taxonomy" id="948458"/>
    <lineage>
        <taxon>Bacteria</taxon>
        <taxon>Bacillati</taxon>
        <taxon>Actinomycetota</taxon>
        <taxon>Actinomycetes</taxon>
        <taxon>Micrococcales</taxon>
        <taxon>Cellulomonadaceae</taxon>
        <taxon>Actinotalea</taxon>
    </lineage>
</organism>
<sequence length="304" mass="33641">MLTESDSDLQEVLTLRFQGKEEDGTEIHELRAAHVAEVLTGLVGLSSDFARAGAFGDGPAGSEVLVRPAQEGSFIIEVLRVAQDLDPTTVAAYAAAGGMPTLGQIIWWATKSARAEPSGAEYLENGNVLVSWQDNTVQEIPQAAWRELNKRDRRRKKQLRQIMAPLSDQRVSSVEVEAVAPAEIEAGEAEAAFTLTRPDYNAVQPEDDITETSEIFDTEAQMSAIDFDDPTRWRVKTTDENRLATVEDDDFLGRVARGLAIRKSDIFNLKVREDTVEKNGRTRRTWTVLEVISHRRAASDDDDG</sequence>
<evidence type="ECO:0000313" key="1">
    <source>
        <dbReference type="EMBL" id="EYR65219.1"/>
    </source>
</evidence>
<dbReference type="Proteomes" id="UP000019753">
    <property type="component" value="Unassembled WGS sequence"/>
</dbReference>
<dbReference type="RefSeq" id="WP_034220959.1">
    <property type="nucleotide sequence ID" value="NZ_AXCW01000001.1"/>
</dbReference>
<comment type="caution">
    <text evidence="1">The sequence shown here is derived from an EMBL/GenBank/DDBJ whole genome shotgun (WGS) entry which is preliminary data.</text>
</comment>
<evidence type="ECO:0000313" key="2">
    <source>
        <dbReference type="Proteomes" id="UP000019753"/>
    </source>
</evidence>
<name>A0A021VVK0_9CELL</name>
<gene>
    <name evidence="1" type="ORF">N866_00070</name>
</gene>